<feature type="compositionally biased region" description="Gly residues" evidence="1">
    <location>
        <begin position="275"/>
        <end position="285"/>
    </location>
</feature>
<feature type="compositionally biased region" description="Gly residues" evidence="1">
    <location>
        <begin position="169"/>
        <end position="195"/>
    </location>
</feature>
<dbReference type="RefSeq" id="WP_344274807.1">
    <property type="nucleotide sequence ID" value="NZ_BAAAHV010000012.1"/>
</dbReference>
<feature type="signal peptide" evidence="2">
    <location>
        <begin position="1"/>
        <end position="23"/>
    </location>
</feature>
<reference evidence="4" key="1">
    <citation type="journal article" date="2019" name="Int. J. Syst. Evol. Microbiol.">
        <title>The Global Catalogue of Microorganisms (GCM) 10K type strain sequencing project: providing services to taxonomists for standard genome sequencing and annotation.</title>
        <authorList>
            <consortium name="The Broad Institute Genomics Platform"/>
            <consortium name="The Broad Institute Genome Sequencing Center for Infectious Disease"/>
            <person name="Wu L."/>
            <person name="Ma J."/>
        </authorList>
    </citation>
    <scope>NUCLEOTIDE SEQUENCE [LARGE SCALE GENOMIC DNA]</scope>
    <source>
        <strain evidence="4">CGMCC 4.7638</strain>
    </source>
</reference>
<dbReference type="Proteomes" id="UP001597542">
    <property type="component" value="Unassembled WGS sequence"/>
</dbReference>
<dbReference type="InterPro" id="IPR006626">
    <property type="entry name" value="PbH1"/>
</dbReference>
<dbReference type="EMBL" id="JBHUKQ010000015">
    <property type="protein sequence ID" value="MFD2484335.1"/>
    <property type="molecule type" value="Genomic_DNA"/>
</dbReference>
<feature type="chain" id="PRO_5047227239" description="Polymorphic outer membrane protein" evidence="2">
    <location>
        <begin position="24"/>
        <end position="487"/>
    </location>
</feature>
<gene>
    <name evidence="3" type="ORF">ACFSUT_28945</name>
</gene>
<sequence length="487" mass="45852">MVMRSLLGSSVLAVGVLSTPGTAAAPVPCDAAGLSSAIAAANAHPGSSLDLAENCTYQLTAALPAITAPTTVNGHHATLARTQTAAPFRILRTDAAGVSISDLSVTGGRTAPGEDGGGILNTGALALIRVTIRGNSTGDGAPAADGGSGGGVFSSGGTLSITDSTVTGNGTGNGGPWARVGTGGFPGSGGNGGGIAVRQGALTVEHSSVGGNRTGNGGDGSAAPGTEGDTWAHGGHGGGIWSTQRTTVTDSSVCDNKAGVGGVGGPVGSSPSGSAGHGGPGGNGGGAYVAGETTFARSTVCRNTSGDGGAGGAGTTRGYDGNAGDGGGIWTGAGAATLDGTTIADNRTGSPGTVRPGTPGSGGGVYDHTGELTVTGGQLARNRAGQDGGGAALHSIRKRPVAQFRITGARIADNLAGGSGGGIAISSVHGGATQVLADSVVTGNTAAARGGGMHVGSGNTVKLDHAAITGNHPDDCDPVGCQGAASA</sequence>
<proteinExistence type="predicted"/>
<accession>A0ABW5I611</accession>
<keyword evidence="4" id="KW-1185">Reference proteome</keyword>
<keyword evidence="2" id="KW-0732">Signal</keyword>
<feature type="region of interest" description="Disordered" evidence="1">
    <location>
        <begin position="163"/>
        <end position="243"/>
    </location>
</feature>
<comment type="caution">
    <text evidence="3">The sequence shown here is derived from an EMBL/GenBank/DDBJ whole genome shotgun (WGS) entry which is preliminary data.</text>
</comment>
<organism evidence="3 4">
    <name type="scientific">Amycolatopsis albidoflavus</name>
    <dbReference type="NCBI Taxonomy" id="102226"/>
    <lineage>
        <taxon>Bacteria</taxon>
        <taxon>Bacillati</taxon>
        <taxon>Actinomycetota</taxon>
        <taxon>Actinomycetes</taxon>
        <taxon>Pseudonocardiales</taxon>
        <taxon>Pseudonocardiaceae</taxon>
        <taxon>Amycolatopsis</taxon>
    </lineage>
</organism>
<dbReference type="SMART" id="SM00710">
    <property type="entry name" value="PbH1"/>
    <property type="match status" value="6"/>
</dbReference>
<evidence type="ECO:0000313" key="4">
    <source>
        <dbReference type="Proteomes" id="UP001597542"/>
    </source>
</evidence>
<evidence type="ECO:0000256" key="2">
    <source>
        <dbReference type="SAM" id="SignalP"/>
    </source>
</evidence>
<feature type="region of interest" description="Disordered" evidence="1">
    <location>
        <begin position="260"/>
        <end position="285"/>
    </location>
</feature>
<feature type="region of interest" description="Disordered" evidence="1">
    <location>
        <begin position="342"/>
        <end position="363"/>
    </location>
</feature>
<dbReference type="InterPro" id="IPR011050">
    <property type="entry name" value="Pectin_lyase_fold/virulence"/>
</dbReference>
<protein>
    <recommendedName>
        <fullName evidence="5">Polymorphic outer membrane protein</fullName>
    </recommendedName>
</protein>
<name>A0ABW5I611_9PSEU</name>
<evidence type="ECO:0000313" key="3">
    <source>
        <dbReference type="EMBL" id="MFD2484335.1"/>
    </source>
</evidence>
<evidence type="ECO:0008006" key="5">
    <source>
        <dbReference type="Google" id="ProtNLM"/>
    </source>
</evidence>
<dbReference type="SUPFAM" id="SSF51126">
    <property type="entry name" value="Pectin lyase-like"/>
    <property type="match status" value="1"/>
</dbReference>
<evidence type="ECO:0000256" key="1">
    <source>
        <dbReference type="SAM" id="MobiDB-lite"/>
    </source>
</evidence>